<proteinExistence type="predicted"/>
<organism evidence="1 2">
    <name type="scientific">Brachionus plicatilis</name>
    <name type="common">Marine rotifer</name>
    <name type="synonym">Brachionus muelleri</name>
    <dbReference type="NCBI Taxonomy" id="10195"/>
    <lineage>
        <taxon>Eukaryota</taxon>
        <taxon>Metazoa</taxon>
        <taxon>Spiralia</taxon>
        <taxon>Gnathifera</taxon>
        <taxon>Rotifera</taxon>
        <taxon>Eurotatoria</taxon>
        <taxon>Monogononta</taxon>
        <taxon>Pseudotrocha</taxon>
        <taxon>Ploima</taxon>
        <taxon>Brachionidae</taxon>
        <taxon>Brachionus</taxon>
    </lineage>
</organism>
<keyword evidence="2" id="KW-1185">Reference proteome</keyword>
<dbReference type="Proteomes" id="UP000276133">
    <property type="component" value="Unassembled WGS sequence"/>
</dbReference>
<evidence type="ECO:0000313" key="1">
    <source>
        <dbReference type="EMBL" id="RNA25893.1"/>
    </source>
</evidence>
<dbReference type="EMBL" id="REGN01002841">
    <property type="protein sequence ID" value="RNA25893.1"/>
    <property type="molecule type" value="Genomic_DNA"/>
</dbReference>
<name>A0A3M7RQN1_BRAPC</name>
<sequence>MQRPVWRNSVQIKKFMQIMHKIAPMRFDHLIMTNVDEKKWIDSKIRDEELKNIQNLSNKIGYFFILYGLCKMLDFKQIYLIRKYMSAKYSANIDCRLIRMSRSLFDGVKNAEYFADIYFRIKSC</sequence>
<gene>
    <name evidence="1" type="ORF">BpHYR1_013147</name>
</gene>
<evidence type="ECO:0000313" key="2">
    <source>
        <dbReference type="Proteomes" id="UP000276133"/>
    </source>
</evidence>
<dbReference type="AlphaFoldDB" id="A0A3M7RQN1"/>
<accession>A0A3M7RQN1</accession>
<comment type="caution">
    <text evidence="1">The sequence shown here is derived from an EMBL/GenBank/DDBJ whole genome shotgun (WGS) entry which is preliminary data.</text>
</comment>
<protein>
    <submittedName>
        <fullName evidence="1">Uncharacterized protein</fullName>
    </submittedName>
</protein>
<reference evidence="1 2" key="1">
    <citation type="journal article" date="2018" name="Sci. Rep.">
        <title>Genomic signatures of local adaptation to the degree of environmental predictability in rotifers.</title>
        <authorList>
            <person name="Franch-Gras L."/>
            <person name="Hahn C."/>
            <person name="Garcia-Roger E.M."/>
            <person name="Carmona M.J."/>
            <person name="Serra M."/>
            <person name="Gomez A."/>
        </authorList>
    </citation>
    <scope>NUCLEOTIDE SEQUENCE [LARGE SCALE GENOMIC DNA]</scope>
    <source>
        <strain evidence="1">HYR1</strain>
    </source>
</reference>